<dbReference type="EMBL" id="BLXT01006082">
    <property type="protein sequence ID" value="GFO28734.1"/>
    <property type="molecule type" value="Genomic_DNA"/>
</dbReference>
<evidence type="ECO:0000313" key="1">
    <source>
        <dbReference type="EMBL" id="GFO28734.1"/>
    </source>
</evidence>
<proteinExistence type="predicted"/>
<comment type="caution">
    <text evidence="1">The sequence shown here is derived from an EMBL/GenBank/DDBJ whole genome shotgun (WGS) entry which is preliminary data.</text>
</comment>
<dbReference type="AlphaFoldDB" id="A0AAV4CC79"/>
<sequence>MALYSSETVFCDFAFNFNPVYYSSHKIKQDEALLRFIQVKEPQGIRVTDAERKQKREMHLVYKLHRIGAISSVIVCRESYLSMLDKLHMKTEFHQIETDVANSDMKVKIPNVGTSVVVFLVYLGIVGHYGRRDSPGRRYLPSYLSVAKMYRHLVAENDAGGSISNSLSFSVFKSDFNLGFGHPATVVCSTCVSFKRKISLDRVVGRTEQDLWRQDTILTPEAYHEILAKHDSVYLLQRGGLPFDLKQLLPVTSSTRVISKPRKQKSCSCLQSGRLKKYLHFRDVTGCPIQEGHIVGDPEATGIATEQNYH</sequence>
<name>A0AAV4CC79_9GAST</name>
<evidence type="ECO:0000313" key="2">
    <source>
        <dbReference type="Proteomes" id="UP000735302"/>
    </source>
</evidence>
<organism evidence="1 2">
    <name type="scientific">Plakobranchus ocellatus</name>
    <dbReference type="NCBI Taxonomy" id="259542"/>
    <lineage>
        <taxon>Eukaryota</taxon>
        <taxon>Metazoa</taxon>
        <taxon>Spiralia</taxon>
        <taxon>Lophotrochozoa</taxon>
        <taxon>Mollusca</taxon>
        <taxon>Gastropoda</taxon>
        <taxon>Heterobranchia</taxon>
        <taxon>Euthyneura</taxon>
        <taxon>Panpulmonata</taxon>
        <taxon>Sacoglossa</taxon>
        <taxon>Placobranchoidea</taxon>
        <taxon>Plakobranchidae</taxon>
        <taxon>Plakobranchus</taxon>
    </lineage>
</organism>
<dbReference type="Proteomes" id="UP000735302">
    <property type="component" value="Unassembled WGS sequence"/>
</dbReference>
<protein>
    <submittedName>
        <fullName evidence="1">Uncharacterized protein</fullName>
    </submittedName>
</protein>
<accession>A0AAV4CC79</accession>
<keyword evidence="2" id="KW-1185">Reference proteome</keyword>
<reference evidence="1 2" key="1">
    <citation type="journal article" date="2021" name="Elife">
        <title>Chloroplast acquisition without the gene transfer in kleptoplastic sea slugs, Plakobranchus ocellatus.</title>
        <authorList>
            <person name="Maeda T."/>
            <person name="Takahashi S."/>
            <person name="Yoshida T."/>
            <person name="Shimamura S."/>
            <person name="Takaki Y."/>
            <person name="Nagai Y."/>
            <person name="Toyoda A."/>
            <person name="Suzuki Y."/>
            <person name="Arimoto A."/>
            <person name="Ishii H."/>
            <person name="Satoh N."/>
            <person name="Nishiyama T."/>
            <person name="Hasebe M."/>
            <person name="Maruyama T."/>
            <person name="Minagawa J."/>
            <person name="Obokata J."/>
            <person name="Shigenobu S."/>
        </authorList>
    </citation>
    <scope>NUCLEOTIDE SEQUENCE [LARGE SCALE GENOMIC DNA]</scope>
</reference>
<gene>
    <name evidence="1" type="ORF">PoB_005523900</name>
</gene>